<dbReference type="InterPro" id="IPR020843">
    <property type="entry name" value="ER"/>
</dbReference>
<evidence type="ECO:0000256" key="4">
    <source>
        <dbReference type="RuleBase" id="RU361277"/>
    </source>
</evidence>
<comment type="caution">
    <text evidence="6">The sequence shown here is derived from an EMBL/GenBank/DDBJ whole genome shotgun (WGS) entry which is preliminary data.</text>
</comment>
<comment type="cofactor">
    <cofactor evidence="4">
        <name>Zn(2+)</name>
        <dbReference type="ChEBI" id="CHEBI:29105"/>
    </cofactor>
</comment>
<dbReference type="SUPFAM" id="SSF50129">
    <property type="entry name" value="GroES-like"/>
    <property type="match status" value="1"/>
</dbReference>
<dbReference type="Pfam" id="PF08240">
    <property type="entry name" value="ADH_N"/>
    <property type="match status" value="1"/>
</dbReference>
<dbReference type="SUPFAM" id="SSF51735">
    <property type="entry name" value="NAD(P)-binding Rossmann-fold domains"/>
    <property type="match status" value="1"/>
</dbReference>
<organism evidence="6 7">
    <name type="scientific">Niallia taxi</name>
    <dbReference type="NCBI Taxonomy" id="2499688"/>
    <lineage>
        <taxon>Bacteria</taxon>
        <taxon>Bacillati</taxon>
        <taxon>Bacillota</taxon>
        <taxon>Bacilli</taxon>
        <taxon>Bacillales</taxon>
        <taxon>Bacillaceae</taxon>
        <taxon>Niallia</taxon>
    </lineage>
</organism>
<dbReference type="InterPro" id="IPR013149">
    <property type="entry name" value="ADH-like_C"/>
</dbReference>
<dbReference type="PANTHER" id="PTHR43401">
    <property type="entry name" value="L-THREONINE 3-DEHYDROGENASE"/>
    <property type="match status" value="1"/>
</dbReference>
<keyword evidence="3" id="KW-0560">Oxidoreductase</keyword>
<dbReference type="GO" id="GO:0016491">
    <property type="term" value="F:oxidoreductase activity"/>
    <property type="evidence" value="ECO:0007669"/>
    <property type="project" value="UniProtKB-KW"/>
</dbReference>
<evidence type="ECO:0000259" key="5">
    <source>
        <dbReference type="SMART" id="SM00829"/>
    </source>
</evidence>
<keyword evidence="1 4" id="KW-0479">Metal-binding</keyword>
<dbReference type="Gene3D" id="3.90.180.10">
    <property type="entry name" value="Medium-chain alcohol dehydrogenases, catalytic domain"/>
    <property type="match status" value="1"/>
</dbReference>
<evidence type="ECO:0000256" key="3">
    <source>
        <dbReference type="ARBA" id="ARBA00023002"/>
    </source>
</evidence>
<dbReference type="Gene3D" id="3.40.50.720">
    <property type="entry name" value="NAD(P)-binding Rossmann-like Domain"/>
    <property type="match status" value="1"/>
</dbReference>
<dbReference type="PANTHER" id="PTHR43401:SF2">
    <property type="entry name" value="L-THREONINE 3-DEHYDROGENASE"/>
    <property type="match status" value="1"/>
</dbReference>
<accession>A0A437K840</accession>
<evidence type="ECO:0000256" key="2">
    <source>
        <dbReference type="ARBA" id="ARBA00022833"/>
    </source>
</evidence>
<dbReference type="RefSeq" id="WP_127739422.1">
    <property type="nucleotide sequence ID" value="NZ_CP196003.1"/>
</dbReference>
<dbReference type="Pfam" id="PF00107">
    <property type="entry name" value="ADH_zinc_N"/>
    <property type="match status" value="1"/>
</dbReference>
<evidence type="ECO:0000313" key="6">
    <source>
        <dbReference type="EMBL" id="RVT60170.1"/>
    </source>
</evidence>
<comment type="similarity">
    <text evidence="4">Belongs to the zinc-containing alcohol dehydrogenase family.</text>
</comment>
<dbReference type="InterPro" id="IPR036291">
    <property type="entry name" value="NAD(P)-bd_dom_sf"/>
</dbReference>
<name>A0A437K840_9BACI</name>
<evidence type="ECO:0000256" key="1">
    <source>
        <dbReference type="ARBA" id="ARBA00022723"/>
    </source>
</evidence>
<dbReference type="InterPro" id="IPR011032">
    <property type="entry name" value="GroES-like_sf"/>
</dbReference>
<evidence type="ECO:0000313" key="7">
    <source>
        <dbReference type="Proteomes" id="UP000288024"/>
    </source>
</evidence>
<dbReference type="PROSITE" id="PS00059">
    <property type="entry name" value="ADH_ZINC"/>
    <property type="match status" value="1"/>
</dbReference>
<feature type="domain" description="Enoyl reductase (ER)" evidence="5">
    <location>
        <begin position="7"/>
        <end position="340"/>
    </location>
</feature>
<gene>
    <name evidence="6" type="ORF">EM808_17125</name>
</gene>
<dbReference type="GO" id="GO:0008270">
    <property type="term" value="F:zinc ion binding"/>
    <property type="evidence" value="ECO:0007669"/>
    <property type="project" value="InterPro"/>
</dbReference>
<reference evidence="6 7" key="1">
    <citation type="submission" date="2019-01" db="EMBL/GenBank/DDBJ databases">
        <title>Bacillus sp. M5HDSG1-1, whole genome shotgun sequence.</title>
        <authorList>
            <person name="Tuo L."/>
        </authorList>
    </citation>
    <scope>NUCLEOTIDE SEQUENCE [LARGE SCALE GENOMIC DNA]</scope>
    <source>
        <strain evidence="6 7">M5HDSG1-1</strain>
    </source>
</reference>
<dbReference type="InterPro" id="IPR013154">
    <property type="entry name" value="ADH-like_N"/>
</dbReference>
<proteinExistence type="inferred from homology"/>
<keyword evidence="2 4" id="KW-0862">Zinc</keyword>
<dbReference type="EMBL" id="RZTZ01000007">
    <property type="protein sequence ID" value="RVT60170.1"/>
    <property type="molecule type" value="Genomic_DNA"/>
</dbReference>
<dbReference type="InterPro" id="IPR002328">
    <property type="entry name" value="ADH_Zn_CS"/>
</dbReference>
<keyword evidence="7" id="KW-1185">Reference proteome</keyword>
<protein>
    <submittedName>
        <fullName evidence="6">L-iditol 2-dehydrogenase</fullName>
    </submittedName>
</protein>
<dbReference type="AlphaFoldDB" id="A0A437K840"/>
<dbReference type="InterPro" id="IPR050129">
    <property type="entry name" value="Zn_alcohol_dh"/>
</dbReference>
<dbReference type="Proteomes" id="UP000288024">
    <property type="component" value="Unassembled WGS sequence"/>
</dbReference>
<sequence>MKASVYHDVNDFRLKDMETPNIGYGEVLLKLKACGVCGTDIHKAIHRSVPPETVLGHEFAGEIVMIGEGVTKFNVGDRVVGAIHVPCFTCHYCQRQQYTLCPEFKQTNIVPGGFSEYIHLSERHVRHLLFKIPDSMSYLHASLAEPVACCIHGQKAADIRPGDNVLIMGAGPIGLIHGQLLKHKDVSKVIISDISSYKLKKAKKFGIDYPVNIKNENLKAVVNQVTNNEGVDIVIIAAGISSLLPEAIQLLRRGGRVICFSPFEQNSEVQIDASRFFKDEISIVGTYSVSPFEFEEAIIHISNGTIDAKSMITHEMSLDQVGEAINFAANPAEKVIKVVITD</sequence>
<dbReference type="SMART" id="SM00829">
    <property type="entry name" value="PKS_ER"/>
    <property type="match status" value="1"/>
</dbReference>